<proteinExistence type="predicted"/>
<sequence>MADSNAERFNESGSRLDRVAQSDMARTTATVLQRALRRPTNSRRLMRIRTCEKSKLLASNIIDCTVDDAVRTRNSHPLIESSSPCRRM</sequence>
<reference evidence="2" key="1">
    <citation type="submission" date="2023-10" db="EMBL/GenBank/DDBJ databases">
        <authorList>
            <person name="Guldener U."/>
        </authorList>
    </citation>
    <scope>NUCLEOTIDE SEQUENCE</scope>
    <source>
        <strain evidence="2">Mp4</strain>
    </source>
</reference>
<feature type="region of interest" description="Disordered" evidence="1">
    <location>
        <begin position="1"/>
        <end position="25"/>
    </location>
</feature>
<comment type="caution">
    <text evidence="2">The sequence shown here is derived from an EMBL/GenBank/DDBJ whole genome shotgun (WGS) entry which is preliminary data.</text>
</comment>
<evidence type="ECO:0000313" key="3">
    <source>
        <dbReference type="Proteomes" id="UP001294444"/>
    </source>
</evidence>
<accession>A0AAJ5C3C7</accession>
<evidence type="ECO:0000313" key="2">
    <source>
        <dbReference type="EMBL" id="SNX82319.1"/>
    </source>
</evidence>
<protein>
    <submittedName>
        <fullName evidence="2">Uncharacterized protein</fullName>
    </submittedName>
</protein>
<gene>
    <name evidence="2" type="ORF">MEPE_01025</name>
</gene>
<dbReference type="Proteomes" id="UP001294444">
    <property type="component" value="Unassembled WGS sequence"/>
</dbReference>
<name>A0AAJ5C3C7_9BASI</name>
<keyword evidence="3" id="KW-1185">Reference proteome</keyword>
<dbReference type="EMBL" id="OAPG01000002">
    <property type="protein sequence ID" value="SNX82319.1"/>
    <property type="molecule type" value="Genomic_DNA"/>
</dbReference>
<feature type="compositionally biased region" description="Basic and acidic residues" evidence="1">
    <location>
        <begin position="1"/>
        <end position="20"/>
    </location>
</feature>
<organism evidence="2 3">
    <name type="scientific">Melanopsichium pennsylvanicum</name>
    <dbReference type="NCBI Taxonomy" id="63383"/>
    <lineage>
        <taxon>Eukaryota</taxon>
        <taxon>Fungi</taxon>
        <taxon>Dikarya</taxon>
        <taxon>Basidiomycota</taxon>
        <taxon>Ustilaginomycotina</taxon>
        <taxon>Ustilaginomycetes</taxon>
        <taxon>Ustilaginales</taxon>
        <taxon>Ustilaginaceae</taxon>
        <taxon>Melanopsichium</taxon>
    </lineage>
</organism>
<evidence type="ECO:0000256" key="1">
    <source>
        <dbReference type="SAM" id="MobiDB-lite"/>
    </source>
</evidence>
<dbReference type="AlphaFoldDB" id="A0AAJ5C3C7"/>